<feature type="transmembrane region" description="Helical" evidence="1">
    <location>
        <begin position="150"/>
        <end position="168"/>
    </location>
</feature>
<organism evidence="2 3">
    <name type="scientific">Candidatus Chlorohelix allophototropha</name>
    <dbReference type="NCBI Taxonomy" id="3003348"/>
    <lineage>
        <taxon>Bacteria</taxon>
        <taxon>Bacillati</taxon>
        <taxon>Chloroflexota</taxon>
        <taxon>Chloroflexia</taxon>
        <taxon>Candidatus Chloroheliales</taxon>
        <taxon>Candidatus Chloroheliaceae</taxon>
        <taxon>Candidatus Chlorohelix</taxon>
    </lineage>
</organism>
<keyword evidence="1" id="KW-0472">Membrane</keyword>
<dbReference type="EMBL" id="CP128399">
    <property type="protein sequence ID" value="WJW67353.1"/>
    <property type="molecule type" value="Genomic_DNA"/>
</dbReference>
<accession>A0ABY9B2D2</accession>
<reference evidence="2" key="1">
    <citation type="journal article" date="2024" name="Nature">
        <title>Anoxygenic phototroph of the Chloroflexota uses a type I reaction centre.</title>
        <authorList>
            <person name="Tsuji J.M."/>
            <person name="Shaw N.A."/>
            <person name="Nagashima S."/>
            <person name="Venkiteswaran J.J."/>
            <person name="Schiff S.L."/>
            <person name="Watanabe T."/>
            <person name="Fukui M."/>
            <person name="Hanada S."/>
            <person name="Tank M."/>
            <person name="Neufeld J.D."/>
        </authorList>
    </citation>
    <scope>NUCLEOTIDE SEQUENCE</scope>
    <source>
        <strain evidence="2">L227-S17</strain>
    </source>
</reference>
<name>A0ABY9B2D2_9CHLR</name>
<feature type="transmembrane region" description="Helical" evidence="1">
    <location>
        <begin position="35"/>
        <end position="56"/>
    </location>
</feature>
<keyword evidence="1" id="KW-0812">Transmembrane</keyword>
<evidence type="ECO:0000256" key="1">
    <source>
        <dbReference type="SAM" id="Phobius"/>
    </source>
</evidence>
<evidence type="ECO:0000313" key="3">
    <source>
        <dbReference type="Proteomes" id="UP001431572"/>
    </source>
</evidence>
<feature type="transmembrane region" description="Helical" evidence="1">
    <location>
        <begin position="125"/>
        <end position="144"/>
    </location>
</feature>
<feature type="transmembrane region" description="Helical" evidence="1">
    <location>
        <begin position="90"/>
        <end position="113"/>
    </location>
</feature>
<evidence type="ECO:0000313" key="2">
    <source>
        <dbReference type="EMBL" id="WJW67353.1"/>
    </source>
</evidence>
<keyword evidence="3" id="KW-1185">Reference proteome</keyword>
<dbReference type="RefSeq" id="WP_341469247.1">
    <property type="nucleotide sequence ID" value="NZ_CP128399.1"/>
</dbReference>
<protein>
    <submittedName>
        <fullName evidence="2">DoxX family protein</fullName>
    </submittedName>
</protein>
<proteinExistence type="predicted"/>
<gene>
    <name evidence="2" type="ORF">OZ401_000616</name>
</gene>
<keyword evidence="1" id="KW-1133">Transmembrane helix</keyword>
<sequence>MSTSSSEYQDTIQSLREMRKFNWSKEYRQQHKLKTAGVITLLTGRYLYALMFTYAFTFKLTHKWMWTDALQKHYKQRLSELPKTSFHAKYLRYFAIPLYMPIAWFVTIGQASIAASTLTGTAVRANAAMGLFMLLNFVAGGYGNKTIGPFVFYSLVLMAFPTSDWVGFDKELRKRYPNAIWFK</sequence>
<dbReference type="Proteomes" id="UP001431572">
    <property type="component" value="Chromosome 1"/>
</dbReference>